<keyword evidence="3" id="KW-1185">Reference proteome</keyword>
<sequence>MEEALSKRDELTELCQKQRSDRESLLADARKASESEEYRTLLKGDTMTLFHNFCQKVVADYLDISSHFTNFVTTLGEDYVVSLFDNLPKDSEDASGSDSREDEVGDES</sequence>
<gene>
    <name evidence="2" type="ORF">LIER_11762</name>
</gene>
<dbReference type="EMBL" id="BAABME010002200">
    <property type="protein sequence ID" value="GAA0153550.1"/>
    <property type="molecule type" value="Genomic_DNA"/>
</dbReference>
<dbReference type="AlphaFoldDB" id="A0AAV3PPB0"/>
<proteinExistence type="predicted"/>
<evidence type="ECO:0000256" key="1">
    <source>
        <dbReference type="SAM" id="MobiDB-lite"/>
    </source>
</evidence>
<feature type="region of interest" description="Disordered" evidence="1">
    <location>
        <begin position="88"/>
        <end position="108"/>
    </location>
</feature>
<evidence type="ECO:0000313" key="3">
    <source>
        <dbReference type="Proteomes" id="UP001454036"/>
    </source>
</evidence>
<protein>
    <submittedName>
        <fullName evidence="2">Uncharacterized protein</fullName>
    </submittedName>
</protein>
<accession>A0AAV3PPB0</accession>
<name>A0AAV3PPB0_LITER</name>
<comment type="caution">
    <text evidence="2">The sequence shown here is derived from an EMBL/GenBank/DDBJ whole genome shotgun (WGS) entry which is preliminary data.</text>
</comment>
<dbReference type="Proteomes" id="UP001454036">
    <property type="component" value="Unassembled WGS sequence"/>
</dbReference>
<organism evidence="2 3">
    <name type="scientific">Lithospermum erythrorhizon</name>
    <name type="common">Purple gromwell</name>
    <name type="synonym">Lithospermum officinale var. erythrorhizon</name>
    <dbReference type="NCBI Taxonomy" id="34254"/>
    <lineage>
        <taxon>Eukaryota</taxon>
        <taxon>Viridiplantae</taxon>
        <taxon>Streptophyta</taxon>
        <taxon>Embryophyta</taxon>
        <taxon>Tracheophyta</taxon>
        <taxon>Spermatophyta</taxon>
        <taxon>Magnoliopsida</taxon>
        <taxon>eudicotyledons</taxon>
        <taxon>Gunneridae</taxon>
        <taxon>Pentapetalae</taxon>
        <taxon>asterids</taxon>
        <taxon>lamiids</taxon>
        <taxon>Boraginales</taxon>
        <taxon>Boraginaceae</taxon>
        <taxon>Boraginoideae</taxon>
        <taxon>Lithospermeae</taxon>
        <taxon>Lithospermum</taxon>
    </lineage>
</organism>
<evidence type="ECO:0000313" key="2">
    <source>
        <dbReference type="EMBL" id="GAA0153550.1"/>
    </source>
</evidence>
<reference evidence="2 3" key="1">
    <citation type="submission" date="2024-01" db="EMBL/GenBank/DDBJ databases">
        <title>The complete chloroplast genome sequence of Lithospermum erythrorhizon: insights into the phylogenetic relationship among Boraginaceae species and the maternal lineages of purple gromwells.</title>
        <authorList>
            <person name="Okada T."/>
            <person name="Watanabe K."/>
        </authorList>
    </citation>
    <scope>NUCLEOTIDE SEQUENCE [LARGE SCALE GENOMIC DNA]</scope>
</reference>